<dbReference type="InterPro" id="IPR009030">
    <property type="entry name" value="Growth_fac_rcpt_cys_sf"/>
</dbReference>
<keyword evidence="4" id="KW-1185">Reference proteome</keyword>
<dbReference type="Pfam" id="PF16033">
    <property type="entry name" value="DUF4789"/>
    <property type="match status" value="1"/>
</dbReference>
<protein>
    <recommendedName>
        <fullName evidence="2">DUF4789 domain-containing protein</fullName>
    </recommendedName>
</protein>
<evidence type="ECO:0000313" key="3">
    <source>
        <dbReference type="EMBL" id="ROT74388.1"/>
    </source>
</evidence>
<dbReference type="OrthoDB" id="6347202at2759"/>
<feature type="compositionally biased region" description="Polar residues" evidence="1">
    <location>
        <begin position="775"/>
        <end position="806"/>
    </location>
</feature>
<dbReference type="SUPFAM" id="SSF57184">
    <property type="entry name" value="Growth factor receptor domain"/>
    <property type="match status" value="1"/>
</dbReference>
<evidence type="ECO:0000259" key="2">
    <source>
        <dbReference type="Pfam" id="PF16033"/>
    </source>
</evidence>
<dbReference type="InterPro" id="IPR031993">
    <property type="entry name" value="DUF4789"/>
</dbReference>
<feature type="region of interest" description="Disordered" evidence="1">
    <location>
        <begin position="371"/>
        <end position="449"/>
    </location>
</feature>
<feature type="compositionally biased region" description="Acidic residues" evidence="1">
    <location>
        <begin position="706"/>
        <end position="715"/>
    </location>
</feature>
<evidence type="ECO:0000313" key="4">
    <source>
        <dbReference type="Proteomes" id="UP000283509"/>
    </source>
</evidence>
<feature type="compositionally biased region" description="Polar residues" evidence="1">
    <location>
        <begin position="478"/>
        <end position="492"/>
    </location>
</feature>
<sequence length="806" mass="88800">MPDPPPLLSVSTGGVVVPSPFMQPPPPYNSFMQPSFESNRFPFLLQGECVPRLCPKNYVYVQKDQLCHDVNEPNLCPGNRRLYLTASGMAVCDCPEGMFPGPDDQCYYLYEQAFCSEGNVLQFDNETKALTCLPDPCRVANANLWTDDLPFAPYQGTFCYQFNTQGPCGNGERFGFDTDKLEATCVSLEEAGLEQAAKTYVFQYMSFPATESNKYQHYELSYVIFNSSKVENWNLQVKGIPRDKRDVAQGPREVGDSELIVPFLDTREIPNSFEPLGKARPPTWITRRQRRRRAGRVRRYRSSNATGSYFIDASPRHSSSAPGGRGGSPLTAHGGTSPAASSNVTVFHIRHSHSSPISIANVTIITNGNSFPNASSSGAGSHRRRYGSGTAGSSNADLRNTKIATGAKAIRRGHASVPGGRHGSRRPGASRRSPSSIRSSTNRNQGHQRNRNLLARLRADPGQQSGQTDAQQNATIETLLQEKPSPSGTTQVEGVRGGKRRRARGKTGQKHKRKKGEEEGETEDADAGEKIERVKQRRSDRDSARRRNQDDQDIVKVDQTGGSAPIPVPQEGLNGTAKEPRGRGKKFRRRNRKHRGKKRRRGRGQGRKGRRKKVDAPKNSTRTEKKKKKRKNPNLPHRVPVSPPPTAPETPTNVSLGGDDAPKNRTRLDLRPSLADDVEDGDGDSNVEVTDETSSSSGDPEKGAEEEGDEEEEEGQQSSSSEKSLPKYMPHRGRRQSAGGIINAPELIQCKPGAEKDYNRKCRPRFIPQEKSPRSLPNSTEPTIKCPKNTSLNPLGQCQITNSALG</sequence>
<feature type="compositionally biased region" description="Basic residues" evidence="1">
    <location>
        <begin position="497"/>
        <end position="514"/>
    </location>
</feature>
<dbReference type="PANTHER" id="PTHR21177:SF7">
    <property type="entry name" value="GH11627P"/>
    <property type="match status" value="1"/>
</dbReference>
<dbReference type="AlphaFoldDB" id="A0A3R7QQ49"/>
<feature type="compositionally biased region" description="Low complexity" evidence="1">
    <location>
        <begin position="430"/>
        <end position="440"/>
    </location>
</feature>
<reference evidence="3 4" key="2">
    <citation type="submission" date="2019-01" db="EMBL/GenBank/DDBJ databases">
        <title>The decoding of complex shrimp genome reveals the adaptation for benthos swimmer, frequently molting mechanism and breeding impact on genome.</title>
        <authorList>
            <person name="Sun Y."/>
            <person name="Gao Y."/>
            <person name="Yu Y."/>
        </authorList>
    </citation>
    <scope>NUCLEOTIDE SEQUENCE [LARGE SCALE GENOMIC DNA]</scope>
    <source>
        <tissue evidence="3">Muscle</tissue>
    </source>
</reference>
<feature type="compositionally biased region" description="Basic and acidic residues" evidence="1">
    <location>
        <begin position="527"/>
        <end position="556"/>
    </location>
</feature>
<evidence type="ECO:0000256" key="1">
    <source>
        <dbReference type="SAM" id="MobiDB-lite"/>
    </source>
</evidence>
<feature type="region of interest" description="Disordered" evidence="1">
    <location>
        <begin position="478"/>
        <end position="806"/>
    </location>
</feature>
<reference evidence="3 4" key="1">
    <citation type="submission" date="2018-04" db="EMBL/GenBank/DDBJ databases">
        <authorList>
            <person name="Zhang X."/>
            <person name="Yuan J."/>
            <person name="Li F."/>
            <person name="Xiang J."/>
        </authorList>
    </citation>
    <scope>NUCLEOTIDE SEQUENCE [LARGE SCALE GENOMIC DNA]</scope>
    <source>
        <tissue evidence="3">Muscle</tissue>
    </source>
</reference>
<dbReference type="PANTHER" id="PTHR21177">
    <property type="entry name" value="IP06524P-RELATED"/>
    <property type="match status" value="1"/>
</dbReference>
<dbReference type="EMBL" id="QCYY01001906">
    <property type="protein sequence ID" value="ROT74388.1"/>
    <property type="molecule type" value="Genomic_DNA"/>
</dbReference>
<comment type="caution">
    <text evidence="3">The sequence shown here is derived from an EMBL/GenBank/DDBJ whole genome shotgun (WGS) entry which is preliminary data.</text>
</comment>
<dbReference type="Proteomes" id="UP000283509">
    <property type="component" value="Unassembled WGS sequence"/>
</dbReference>
<accession>A0A3R7QQ49</accession>
<gene>
    <name evidence="3" type="ORF">C7M84_007131</name>
</gene>
<name>A0A3R7QQ49_PENVA</name>
<feature type="compositionally biased region" description="Basic residues" evidence="1">
    <location>
        <begin position="583"/>
        <end position="613"/>
    </location>
</feature>
<organism evidence="3 4">
    <name type="scientific">Penaeus vannamei</name>
    <name type="common">Whiteleg shrimp</name>
    <name type="synonym">Litopenaeus vannamei</name>
    <dbReference type="NCBI Taxonomy" id="6689"/>
    <lineage>
        <taxon>Eukaryota</taxon>
        <taxon>Metazoa</taxon>
        <taxon>Ecdysozoa</taxon>
        <taxon>Arthropoda</taxon>
        <taxon>Crustacea</taxon>
        <taxon>Multicrustacea</taxon>
        <taxon>Malacostraca</taxon>
        <taxon>Eumalacostraca</taxon>
        <taxon>Eucarida</taxon>
        <taxon>Decapoda</taxon>
        <taxon>Dendrobranchiata</taxon>
        <taxon>Penaeoidea</taxon>
        <taxon>Penaeidae</taxon>
        <taxon>Penaeus</taxon>
    </lineage>
</organism>
<feature type="domain" description="DUF4789" evidence="2">
    <location>
        <begin position="76"/>
        <end position="139"/>
    </location>
</feature>
<proteinExistence type="predicted"/>
<feature type="compositionally biased region" description="Basic and acidic residues" evidence="1">
    <location>
        <begin position="660"/>
        <end position="670"/>
    </location>
</feature>
<feature type="region of interest" description="Disordered" evidence="1">
    <location>
        <begin position="307"/>
        <end position="340"/>
    </location>
</feature>
<feature type="compositionally biased region" description="Acidic residues" evidence="1">
    <location>
        <begin position="676"/>
        <end position="691"/>
    </location>
</feature>